<name>A0A1G5HI97_9BACT</name>
<dbReference type="GO" id="GO:0006084">
    <property type="term" value="P:acetyl-CoA metabolic process"/>
    <property type="evidence" value="ECO:0007669"/>
    <property type="project" value="UniProtKB-UniRule"/>
</dbReference>
<dbReference type="STRING" id="419481.SAMN05216233_11428"/>
<keyword evidence="2 3" id="KW-0808">Transferase</keyword>
<keyword evidence="3" id="KW-0963">Cytoplasm</keyword>
<reference evidence="6 7" key="1">
    <citation type="submission" date="2016-10" db="EMBL/GenBank/DDBJ databases">
        <authorList>
            <person name="de Groot N.N."/>
        </authorList>
    </citation>
    <scope>NUCLEOTIDE SEQUENCE [LARGE SCALE GENOMIC DNA]</scope>
    <source>
        <strain evidence="6 7">AA1</strain>
    </source>
</reference>
<dbReference type="GO" id="GO:0019605">
    <property type="term" value="P:butyrate metabolic process"/>
    <property type="evidence" value="ECO:0007669"/>
    <property type="project" value="UniProtKB-UniRule"/>
</dbReference>
<organism evidence="6 7">
    <name type="scientific">Desulfoluna spongiiphila</name>
    <dbReference type="NCBI Taxonomy" id="419481"/>
    <lineage>
        <taxon>Bacteria</taxon>
        <taxon>Pseudomonadati</taxon>
        <taxon>Thermodesulfobacteriota</taxon>
        <taxon>Desulfobacteria</taxon>
        <taxon>Desulfobacterales</taxon>
        <taxon>Desulfolunaceae</taxon>
        <taxon>Desulfoluna</taxon>
    </lineage>
</organism>
<protein>
    <recommendedName>
        <fullName evidence="3">Probable butyrate:acetyl-CoA coenzyme A-transferase</fullName>
        <shortName evidence="3">Butyrate CoA-transferase</shortName>
        <ecNumber evidence="3">2.8.3.-</ecNumber>
    </recommendedName>
</protein>
<evidence type="ECO:0000313" key="6">
    <source>
        <dbReference type="EMBL" id="SCY63040.1"/>
    </source>
</evidence>
<dbReference type="Pfam" id="PF02550">
    <property type="entry name" value="AcetylCoA_hydro"/>
    <property type="match status" value="1"/>
</dbReference>
<evidence type="ECO:0000256" key="1">
    <source>
        <dbReference type="ARBA" id="ARBA00009632"/>
    </source>
</evidence>
<evidence type="ECO:0000313" key="7">
    <source>
        <dbReference type="Proteomes" id="UP000198870"/>
    </source>
</evidence>
<dbReference type="InterPro" id="IPR026888">
    <property type="entry name" value="AcetylCoA_hyd_C"/>
</dbReference>
<dbReference type="GO" id="GO:0008775">
    <property type="term" value="F:acetate CoA-transferase activity"/>
    <property type="evidence" value="ECO:0007669"/>
    <property type="project" value="InterPro"/>
</dbReference>
<feature type="binding site" evidence="3">
    <location>
        <position position="341"/>
    </location>
    <ligand>
        <name>CoA</name>
        <dbReference type="ChEBI" id="CHEBI:57287"/>
    </ligand>
</feature>
<accession>A0A1G5HI97</accession>
<dbReference type="InterPro" id="IPR003702">
    <property type="entry name" value="ActCoA_hydro_N"/>
</dbReference>
<comment type="similarity">
    <text evidence="1 3">Belongs to the acetyl-CoA hydrolase/transferase family.</text>
</comment>
<keyword evidence="7" id="KW-1185">Reference proteome</keyword>
<dbReference type="InterPro" id="IPR037171">
    <property type="entry name" value="NagB/RpiA_transferase-like"/>
</dbReference>
<evidence type="ECO:0000256" key="3">
    <source>
        <dbReference type="HAMAP-Rule" id="MF_03228"/>
    </source>
</evidence>
<dbReference type="Proteomes" id="UP000198870">
    <property type="component" value="Unassembled WGS sequence"/>
</dbReference>
<dbReference type="EC" id="2.8.3.-" evidence="3"/>
<dbReference type="HAMAP" id="MF_03228">
    <property type="entry name" value="But_CoA_trans"/>
    <property type="match status" value="1"/>
</dbReference>
<dbReference type="InterPro" id="IPR038460">
    <property type="entry name" value="AcetylCoA_hyd_C_sf"/>
</dbReference>
<dbReference type="PANTHER" id="PTHR21432:SF20">
    <property type="entry name" value="ACETYL-COA HYDROLASE"/>
    <property type="match status" value="1"/>
</dbReference>
<evidence type="ECO:0000259" key="4">
    <source>
        <dbReference type="Pfam" id="PF02550"/>
    </source>
</evidence>
<keyword evidence="3" id="KW-0443">Lipid metabolism</keyword>
<feature type="binding site" evidence="3">
    <location>
        <position position="318"/>
    </location>
    <ligand>
        <name>CoA</name>
        <dbReference type="ChEBI" id="CHEBI:57287"/>
    </ligand>
</feature>
<feature type="domain" description="Acetyl-CoA hydrolase/transferase N-terminal" evidence="4">
    <location>
        <begin position="5"/>
        <end position="185"/>
    </location>
</feature>
<dbReference type="GO" id="GO:0006083">
    <property type="term" value="P:acetate metabolic process"/>
    <property type="evidence" value="ECO:0007669"/>
    <property type="project" value="InterPro"/>
</dbReference>
<dbReference type="Gene3D" id="3.30.750.70">
    <property type="entry name" value="4-hydroxybutyrate coenzyme like domains"/>
    <property type="match status" value="1"/>
</dbReference>
<feature type="active site" description="5-glutamyl coenzyme A thioester intermediate" evidence="3">
    <location>
        <position position="243"/>
    </location>
</feature>
<feature type="domain" description="Acetyl-CoA hydrolase/transferase C-terminal" evidence="5">
    <location>
        <begin position="277"/>
        <end position="433"/>
    </location>
</feature>
<comment type="function">
    <text evidence="3">Coenzyme A-transferase that converts butyrate to butyryl-CoA.</text>
</comment>
<dbReference type="SUPFAM" id="SSF100950">
    <property type="entry name" value="NagB/RpiA/CoA transferase-like"/>
    <property type="match status" value="2"/>
</dbReference>
<comment type="subcellular location">
    <subcellularLocation>
        <location evidence="3">Cytoplasm</location>
    </subcellularLocation>
</comment>
<keyword evidence="3" id="KW-0276">Fatty acid metabolism</keyword>
<dbReference type="Gene3D" id="3.40.1080.20">
    <property type="entry name" value="Acetyl-CoA hydrolase/transferase C-terminal domain"/>
    <property type="match status" value="1"/>
</dbReference>
<feature type="binding site" evidence="3">
    <location>
        <begin position="218"/>
        <end position="222"/>
    </location>
    <ligand>
        <name>CoA</name>
        <dbReference type="ChEBI" id="CHEBI:57287"/>
    </ligand>
</feature>
<dbReference type="PANTHER" id="PTHR21432">
    <property type="entry name" value="ACETYL-COA HYDROLASE-RELATED"/>
    <property type="match status" value="1"/>
</dbReference>
<evidence type="ECO:0000256" key="2">
    <source>
        <dbReference type="ARBA" id="ARBA00022679"/>
    </source>
</evidence>
<dbReference type="AlphaFoldDB" id="A0A1G5HI97"/>
<evidence type="ECO:0000259" key="5">
    <source>
        <dbReference type="Pfam" id="PF13336"/>
    </source>
</evidence>
<gene>
    <name evidence="6" type="ORF">SAMN05216233_11428</name>
</gene>
<dbReference type="EMBL" id="FMUX01000014">
    <property type="protein sequence ID" value="SCY63040.1"/>
    <property type="molecule type" value="Genomic_DNA"/>
</dbReference>
<dbReference type="Gene3D" id="3.40.1080.10">
    <property type="entry name" value="Glutaconate Coenzyme A-transferase"/>
    <property type="match status" value="1"/>
</dbReference>
<sequence>MGFSSEYNNKLMSAMDAVSMVHPGDWVDYGAFCCAPEYLDAALAMRQDELWDVKVRALAFPGVAAVAKVAPESGCFVYNSWHFSSGERKSHDRGSCHFIPFVYHEGPSHYRQNLHCDVCMVRTAPMDSFGNFNFGIANSFQRAIIENARKVIVEVNENIPRCLGGAEESVHISEVDVVVESDNKALLTLPDSAVTAVDKAIATHIVQQIPDGACIQLGIGGMPNAVGKLIARSELKNLGVHTEMLADSYLEMFEAGKITNSEKAMDRGKMVYSFALGSQRLYDFLDNNPACASYAVDYTNGLFNIAANDRVVSINNALEVDLYGQVSSESAGFRHITGTGGQFDFAYGAYHSKGGQSFICLSSTTRDPAGNLVSRIKPVFDPGTVVTLPRSITQYVVTEFGMVSLKGKSTWERAEALISIAHPDFRDDLVREAEGMRIWCAANRNDEVLHMVGACA</sequence>
<dbReference type="Pfam" id="PF13336">
    <property type="entry name" value="AcetylCoA_hyd_C"/>
    <property type="match status" value="1"/>
</dbReference>
<comment type="pathway">
    <text evidence="3">Lipid metabolism; butanoate metabolism.</text>
</comment>
<dbReference type="GO" id="GO:0005737">
    <property type="term" value="C:cytoplasm"/>
    <property type="evidence" value="ECO:0007669"/>
    <property type="project" value="UniProtKB-SubCell"/>
</dbReference>
<dbReference type="OrthoDB" id="9801795at2"/>
<proteinExistence type="inferred from homology"/>
<dbReference type="InterPro" id="IPR046433">
    <property type="entry name" value="ActCoA_hydro"/>
</dbReference>
<dbReference type="InterPro" id="IPR023990">
    <property type="entry name" value="Butryl-CoA_acetate_CoA_Tfrase"/>
</dbReference>
<comment type="catalytic activity">
    <reaction evidence="3">
        <text>butanoate + acetyl-CoA = butanoyl-CoA + acetate</text>
        <dbReference type="Rhea" id="RHEA:30071"/>
        <dbReference type="ChEBI" id="CHEBI:17968"/>
        <dbReference type="ChEBI" id="CHEBI:30089"/>
        <dbReference type="ChEBI" id="CHEBI:57288"/>
        <dbReference type="ChEBI" id="CHEBI:57371"/>
    </reaction>
</comment>
<dbReference type="UniPathway" id="UPA00863"/>
<dbReference type="RefSeq" id="WP_092212440.1">
    <property type="nucleotide sequence ID" value="NZ_FMUX01000014.1"/>
</dbReference>